<evidence type="ECO:0000256" key="1">
    <source>
        <dbReference type="SAM" id="MobiDB-lite"/>
    </source>
</evidence>
<keyword evidence="4" id="KW-1185">Reference proteome</keyword>
<evidence type="ECO:0000313" key="3">
    <source>
        <dbReference type="EMBL" id="ORY35055.1"/>
    </source>
</evidence>
<sequence>MPISLISLPPEVVRLMPDLPACRQTTFSSHLRLDWSELRSLAHLGDGLLNDAVAFIIDDIYPNLTPHQRTVTRSSLVNNRFLSHLCRHLPITAQLASRCRAFSAGAHIVEGYIGGMYRDYRARGLSIYQAREKVVRDVVVPIWEPLARWVLGAAPIMASRGADEVEEEDGREWDEDDVESALSGSSEEGTQPSGNKEEDSSWGCAECRDQDEDVGGLCVCGRIWEARL</sequence>
<feature type="compositionally biased region" description="Polar residues" evidence="1">
    <location>
        <begin position="182"/>
        <end position="194"/>
    </location>
</feature>
<dbReference type="Proteomes" id="UP000193986">
    <property type="component" value="Unassembled WGS sequence"/>
</dbReference>
<feature type="domain" description="RNase III" evidence="2">
    <location>
        <begin position="39"/>
        <end position="121"/>
    </location>
</feature>
<dbReference type="EMBL" id="MCFC01000002">
    <property type="protein sequence ID" value="ORY35055.1"/>
    <property type="molecule type" value="Genomic_DNA"/>
</dbReference>
<dbReference type="PROSITE" id="PS50142">
    <property type="entry name" value="RNASE_3_2"/>
    <property type="match status" value="1"/>
</dbReference>
<dbReference type="InterPro" id="IPR036389">
    <property type="entry name" value="RNase_III_sf"/>
</dbReference>
<evidence type="ECO:0000313" key="4">
    <source>
        <dbReference type="Proteomes" id="UP000193986"/>
    </source>
</evidence>
<protein>
    <recommendedName>
        <fullName evidence="2">RNase III domain-containing protein</fullName>
    </recommendedName>
</protein>
<name>A0A1Y2BLP5_9TREE</name>
<comment type="caution">
    <text evidence="3">The sequence shown here is derived from an EMBL/GenBank/DDBJ whole genome shotgun (WGS) entry which is preliminary data.</text>
</comment>
<accession>A0A1Y2BLP5</accession>
<dbReference type="GO" id="GO:0006396">
    <property type="term" value="P:RNA processing"/>
    <property type="evidence" value="ECO:0007669"/>
    <property type="project" value="InterPro"/>
</dbReference>
<organism evidence="3 4">
    <name type="scientific">Naematelia encephala</name>
    <dbReference type="NCBI Taxonomy" id="71784"/>
    <lineage>
        <taxon>Eukaryota</taxon>
        <taxon>Fungi</taxon>
        <taxon>Dikarya</taxon>
        <taxon>Basidiomycota</taxon>
        <taxon>Agaricomycotina</taxon>
        <taxon>Tremellomycetes</taxon>
        <taxon>Tremellales</taxon>
        <taxon>Naemateliaceae</taxon>
        <taxon>Naematelia</taxon>
    </lineage>
</organism>
<dbReference type="InParanoid" id="A0A1Y2BLP5"/>
<reference evidence="3 4" key="1">
    <citation type="submission" date="2016-07" db="EMBL/GenBank/DDBJ databases">
        <title>Pervasive Adenine N6-methylation of Active Genes in Fungi.</title>
        <authorList>
            <consortium name="DOE Joint Genome Institute"/>
            <person name="Mondo S.J."/>
            <person name="Dannebaum R.O."/>
            <person name="Kuo R.C."/>
            <person name="Labutti K."/>
            <person name="Haridas S."/>
            <person name="Kuo A."/>
            <person name="Salamov A."/>
            <person name="Ahrendt S.R."/>
            <person name="Lipzen A."/>
            <person name="Sullivan W."/>
            <person name="Andreopoulos W.B."/>
            <person name="Clum A."/>
            <person name="Lindquist E."/>
            <person name="Daum C."/>
            <person name="Ramamoorthy G.K."/>
            <person name="Gryganskyi A."/>
            <person name="Culley D."/>
            <person name="Magnuson J.K."/>
            <person name="James T.Y."/>
            <person name="O'Malley M.A."/>
            <person name="Stajich J.E."/>
            <person name="Spatafora J.W."/>
            <person name="Visel A."/>
            <person name="Grigoriev I.V."/>
        </authorList>
    </citation>
    <scope>NUCLEOTIDE SEQUENCE [LARGE SCALE GENOMIC DNA]</scope>
    <source>
        <strain evidence="3 4">68-887.2</strain>
    </source>
</reference>
<feature type="region of interest" description="Disordered" evidence="1">
    <location>
        <begin position="161"/>
        <end position="204"/>
    </location>
</feature>
<dbReference type="Gene3D" id="1.10.1520.10">
    <property type="entry name" value="Ribonuclease III domain"/>
    <property type="match status" value="1"/>
</dbReference>
<proteinExistence type="predicted"/>
<dbReference type="SUPFAM" id="SSF69065">
    <property type="entry name" value="RNase III domain-like"/>
    <property type="match status" value="1"/>
</dbReference>
<dbReference type="GO" id="GO:0004525">
    <property type="term" value="F:ribonuclease III activity"/>
    <property type="evidence" value="ECO:0007669"/>
    <property type="project" value="InterPro"/>
</dbReference>
<gene>
    <name evidence="3" type="ORF">BCR39DRAFT_556555</name>
</gene>
<feature type="compositionally biased region" description="Acidic residues" evidence="1">
    <location>
        <begin position="164"/>
        <end position="179"/>
    </location>
</feature>
<dbReference type="InterPro" id="IPR000999">
    <property type="entry name" value="RNase_III_dom"/>
</dbReference>
<dbReference type="AlphaFoldDB" id="A0A1Y2BLP5"/>
<evidence type="ECO:0000259" key="2">
    <source>
        <dbReference type="PROSITE" id="PS50142"/>
    </source>
</evidence>